<evidence type="ECO:0008006" key="4">
    <source>
        <dbReference type="Google" id="ProtNLM"/>
    </source>
</evidence>
<dbReference type="eggNOG" id="ENOG5030HVJ">
    <property type="taxonomic scope" value="Bacteria"/>
</dbReference>
<gene>
    <name evidence="2" type="ordered locus">Sros_1840</name>
</gene>
<dbReference type="RefSeq" id="WP_012888573.1">
    <property type="nucleotide sequence ID" value="NC_013595.1"/>
</dbReference>
<protein>
    <recommendedName>
        <fullName evidence="4">DUF2637 domain-containing protein</fullName>
    </recommendedName>
</protein>
<organism evidence="2 3">
    <name type="scientific">Streptosporangium roseum (strain ATCC 12428 / DSM 43021 / JCM 3005 / KCTC 9067 / NCIMB 10171 / NRRL 2505 / NI 9100)</name>
    <dbReference type="NCBI Taxonomy" id="479432"/>
    <lineage>
        <taxon>Bacteria</taxon>
        <taxon>Bacillati</taxon>
        <taxon>Actinomycetota</taxon>
        <taxon>Actinomycetes</taxon>
        <taxon>Streptosporangiales</taxon>
        <taxon>Streptosporangiaceae</taxon>
        <taxon>Streptosporangium</taxon>
    </lineage>
</organism>
<reference evidence="2 3" key="1">
    <citation type="journal article" date="2010" name="Stand. Genomic Sci.">
        <title>Complete genome sequence of Streptosporangium roseum type strain (NI 9100).</title>
        <authorList>
            <person name="Nolan M."/>
            <person name="Sikorski J."/>
            <person name="Jando M."/>
            <person name="Lucas S."/>
            <person name="Lapidus A."/>
            <person name="Glavina Del Rio T."/>
            <person name="Chen F."/>
            <person name="Tice H."/>
            <person name="Pitluck S."/>
            <person name="Cheng J.F."/>
            <person name="Chertkov O."/>
            <person name="Sims D."/>
            <person name="Meincke L."/>
            <person name="Brettin T."/>
            <person name="Han C."/>
            <person name="Detter J.C."/>
            <person name="Bruce D."/>
            <person name="Goodwin L."/>
            <person name="Land M."/>
            <person name="Hauser L."/>
            <person name="Chang Y.J."/>
            <person name="Jeffries C.D."/>
            <person name="Ivanova N."/>
            <person name="Mavromatis K."/>
            <person name="Mikhailova N."/>
            <person name="Chen A."/>
            <person name="Palaniappan K."/>
            <person name="Chain P."/>
            <person name="Rohde M."/>
            <person name="Goker M."/>
            <person name="Bristow J."/>
            <person name="Eisen J.A."/>
            <person name="Markowitz V."/>
            <person name="Hugenholtz P."/>
            <person name="Kyrpides N.C."/>
            <person name="Klenk H.P."/>
        </authorList>
    </citation>
    <scope>NUCLEOTIDE SEQUENCE [LARGE SCALE GENOMIC DNA]</scope>
    <source>
        <strain evidence="3">ATCC 12428 / DSM 43021 / JCM 3005 / NI 9100</strain>
    </source>
</reference>
<accession>D2AUG6</accession>
<feature type="transmembrane region" description="Helical" evidence="1">
    <location>
        <begin position="71"/>
        <end position="90"/>
    </location>
</feature>
<keyword evidence="1" id="KW-0472">Membrane</keyword>
<dbReference type="STRING" id="479432.Sros_1840"/>
<dbReference type="KEGG" id="sro:Sros_1840"/>
<dbReference type="AlphaFoldDB" id="D2AUG6"/>
<sequence>MVIRFFTTAVVVLLAAVAAVVSYRHALEVVTANGESGLTAYLVPLTIDGAIFASSMVLLDAARRGLPVPALARWTLGLGILATLAANVATGWAHGPVGAIVAAWPAVALVLSYELLMGMIRRGNVPAPVVDERLVEDVEPGAVDDFEREADRLIASLFGDEVRVPAVPLQLIDSNGSADQREAGGAPVDEPGVEVQPPYVPESDDPLYPLALSHFLADVTEGEVPSVRTIKTRMSVGTDRARKLQAYLGQLVEVAA</sequence>
<evidence type="ECO:0000313" key="3">
    <source>
        <dbReference type="Proteomes" id="UP000002029"/>
    </source>
</evidence>
<feature type="transmembrane region" description="Helical" evidence="1">
    <location>
        <begin position="96"/>
        <end position="116"/>
    </location>
</feature>
<proteinExistence type="predicted"/>
<dbReference type="Proteomes" id="UP000002029">
    <property type="component" value="Chromosome"/>
</dbReference>
<dbReference type="EMBL" id="CP001814">
    <property type="protein sequence ID" value="ACZ84828.1"/>
    <property type="molecule type" value="Genomic_DNA"/>
</dbReference>
<keyword evidence="1" id="KW-1133">Transmembrane helix</keyword>
<keyword evidence="3" id="KW-1185">Reference proteome</keyword>
<evidence type="ECO:0000313" key="2">
    <source>
        <dbReference type="EMBL" id="ACZ84828.1"/>
    </source>
</evidence>
<name>D2AUG6_STRRD</name>
<keyword evidence="1" id="KW-0812">Transmembrane</keyword>
<feature type="transmembrane region" description="Helical" evidence="1">
    <location>
        <begin position="38"/>
        <end position="59"/>
    </location>
</feature>
<evidence type="ECO:0000256" key="1">
    <source>
        <dbReference type="SAM" id="Phobius"/>
    </source>
</evidence>
<dbReference type="HOGENOM" id="CLU_1085517_0_0_11"/>
<dbReference type="InterPro" id="IPR021235">
    <property type="entry name" value="DUF2637"/>
</dbReference>
<dbReference type="Pfam" id="PF10935">
    <property type="entry name" value="DUF2637"/>
    <property type="match status" value="1"/>
</dbReference>